<dbReference type="EMBL" id="CM029045">
    <property type="protein sequence ID" value="KAG2594805.1"/>
    <property type="molecule type" value="Genomic_DNA"/>
</dbReference>
<reference evidence="1" key="1">
    <citation type="submission" date="2020-05" db="EMBL/GenBank/DDBJ databases">
        <title>WGS assembly of Panicum virgatum.</title>
        <authorList>
            <person name="Lovell J.T."/>
            <person name="Jenkins J."/>
            <person name="Shu S."/>
            <person name="Juenger T.E."/>
            <person name="Schmutz J."/>
        </authorList>
    </citation>
    <scope>NUCLEOTIDE SEQUENCE</scope>
    <source>
        <strain evidence="1">AP13</strain>
    </source>
</reference>
<evidence type="ECO:0000313" key="2">
    <source>
        <dbReference type="Proteomes" id="UP000823388"/>
    </source>
</evidence>
<sequence>MKREISQNRIHKCVSSAAGSCFHPVIHGRWCALLWTRTAHDAFLGVGIHIFRFVQQRDVFRSISLFALELLHATIDSTCASIAAGAPALLLEHDQHWDWIIRFPKVFSWCPP</sequence>
<dbReference type="AlphaFoldDB" id="A0A8T0SCF8"/>
<evidence type="ECO:0000313" key="1">
    <source>
        <dbReference type="EMBL" id="KAG2594805.1"/>
    </source>
</evidence>
<organism evidence="1 2">
    <name type="scientific">Panicum virgatum</name>
    <name type="common">Blackwell switchgrass</name>
    <dbReference type="NCBI Taxonomy" id="38727"/>
    <lineage>
        <taxon>Eukaryota</taxon>
        <taxon>Viridiplantae</taxon>
        <taxon>Streptophyta</taxon>
        <taxon>Embryophyta</taxon>
        <taxon>Tracheophyta</taxon>
        <taxon>Spermatophyta</taxon>
        <taxon>Magnoliopsida</taxon>
        <taxon>Liliopsida</taxon>
        <taxon>Poales</taxon>
        <taxon>Poaceae</taxon>
        <taxon>PACMAD clade</taxon>
        <taxon>Panicoideae</taxon>
        <taxon>Panicodae</taxon>
        <taxon>Paniceae</taxon>
        <taxon>Panicinae</taxon>
        <taxon>Panicum</taxon>
        <taxon>Panicum sect. Hiantes</taxon>
    </lineage>
</organism>
<gene>
    <name evidence="1" type="ORF">PVAP13_5KG022100</name>
</gene>
<dbReference type="Proteomes" id="UP000823388">
    <property type="component" value="Chromosome 5K"/>
</dbReference>
<protein>
    <submittedName>
        <fullName evidence="1">Uncharacterized protein</fullName>
    </submittedName>
</protein>
<keyword evidence="2" id="KW-1185">Reference proteome</keyword>
<proteinExistence type="predicted"/>
<name>A0A8T0SCF8_PANVG</name>
<comment type="caution">
    <text evidence="1">The sequence shown here is derived from an EMBL/GenBank/DDBJ whole genome shotgun (WGS) entry which is preliminary data.</text>
</comment>
<accession>A0A8T0SCF8</accession>